<gene>
    <name evidence="5" type="ORF">JAAARDRAFT_136956</name>
</gene>
<dbReference type="EMBL" id="KL197733">
    <property type="protein sequence ID" value="KDQ53454.1"/>
    <property type="molecule type" value="Genomic_DNA"/>
</dbReference>
<feature type="domain" description="Zn(2)-C6 fungal-type" evidence="4">
    <location>
        <begin position="72"/>
        <end position="102"/>
    </location>
</feature>
<evidence type="ECO:0000256" key="3">
    <source>
        <dbReference type="SAM" id="MobiDB-lite"/>
    </source>
</evidence>
<dbReference type="Proteomes" id="UP000027265">
    <property type="component" value="Unassembled WGS sequence"/>
</dbReference>
<feature type="region of interest" description="Disordered" evidence="3">
    <location>
        <begin position="231"/>
        <end position="276"/>
    </location>
</feature>
<keyword evidence="6" id="KW-1185">Reference proteome</keyword>
<proteinExistence type="predicted"/>
<dbReference type="InterPro" id="IPR036864">
    <property type="entry name" value="Zn2-C6_fun-type_DNA-bd_sf"/>
</dbReference>
<dbReference type="PROSITE" id="PS50048">
    <property type="entry name" value="ZN2_CY6_FUNGAL_2"/>
    <property type="match status" value="1"/>
</dbReference>
<feature type="region of interest" description="Disordered" evidence="3">
    <location>
        <begin position="33"/>
        <end position="70"/>
    </location>
</feature>
<evidence type="ECO:0000256" key="2">
    <source>
        <dbReference type="ARBA" id="ARBA00023242"/>
    </source>
</evidence>
<feature type="compositionally biased region" description="Basic residues" evidence="3">
    <location>
        <begin position="108"/>
        <end position="117"/>
    </location>
</feature>
<name>A0A067PFC8_9AGAM</name>
<dbReference type="PANTHER" id="PTHR37534">
    <property type="entry name" value="TRANSCRIPTIONAL ACTIVATOR PROTEIN UGA3"/>
    <property type="match status" value="1"/>
</dbReference>
<dbReference type="GO" id="GO:0008270">
    <property type="term" value="F:zinc ion binding"/>
    <property type="evidence" value="ECO:0007669"/>
    <property type="project" value="InterPro"/>
</dbReference>
<evidence type="ECO:0000313" key="5">
    <source>
        <dbReference type="EMBL" id="KDQ53454.1"/>
    </source>
</evidence>
<dbReference type="Gene3D" id="4.10.240.10">
    <property type="entry name" value="Zn(2)-C6 fungal-type DNA-binding domain"/>
    <property type="match status" value="1"/>
</dbReference>
<dbReference type="STRING" id="933084.A0A067PFC8"/>
<feature type="region of interest" description="Disordered" evidence="3">
    <location>
        <begin position="98"/>
        <end position="155"/>
    </location>
</feature>
<dbReference type="PANTHER" id="PTHR37534:SF20">
    <property type="entry name" value="PRO1A C6 ZINK-FINGER PROTEIN"/>
    <property type="match status" value="1"/>
</dbReference>
<accession>A0A067PFC8</accession>
<dbReference type="HOGENOM" id="CLU_015435_0_0_1"/>
<dbReference type="SMART" id="SM00066">
    <property type="entry name" value="GAL4"/>
    <property type="match status" value="1"/>
</dbReference>
<feature type="region of interest" description="Disordered" evidence="3">
    <location>
        <begin position="170"/>
        <end position="206"/>
    </location>
</feature>
<feature type="compositionally biased region" description="Polar residues" evidence="3">
    <location>
        <begin position="236"/>
        <end position="258"/>
    </location>
</feature>
<dbReference type="GO" id="GO:0005634">
    <property type="term" value="C:nucleus"/>
    <property type="evidence" value="ECO:0007669"/>
    <property type="project" value="UniProtKB-SubCell"/>
</dbReference>
<feature type="compositionally biased region" description="Low complexity" evidence="3">
    <location>
        <begin position="267"/>
        <end position="276"/>
    </location>
</feature>
<dbReference type="InParanoid" id="A0A067PFC8"/>
<dbReference type="CDD" id="cd00067">
    <property type="entry name" value="GAL4"/>
    <property type="match status" value="1"/>
</dbReference>
<dbReference type="OrthoDB" id="5419315at2759"/>
<dbReference type="AlphaFoldDB" id="A0A067PFC8"/>
<evidence type="ECO:0000313" key="6">
    <source>
        <dbReference type="Proteomes" id="UP000027265"/>
    </source>
</evidence>
<dbReference type="GO" id="GO:0000981">
    <property type="term" value="F:DNA-binding transcription factor activity, RNA polymerase II-specific"/>
    <property type="evidence" value="ECO:0007669"/>
    <property type="project" value="InterPro"/>
</dbReference>
<dbReference type="PROSITE" id="PS00463">
    <property type="entry name" value="ZN2_CY6_FUNGAL_1"/>
    <property type="match status" value="1"/>
</dbReference>
<dbReference type="Pfam" id="PF00172">
    <property type="entry name" value="Zn_clus"/>
    <property type="match status" value="1"/>
</dbReference>
<evidence type="ECO:0000256" key="1">
    <source>
        <dbReference type="ARBA" id="ARBA00004123"/>
    </source>
</evidence>
<dbReference type="InterPro" id="IPR001138">
    <property type="entry name" value="Zn2Cys6_DnaBD"/>
</dbReference>
<evidence type="ECO:0000259" key="4">
    <source>
        <dbReference type="PROSITE" id="PS50048"/>
    </source>
</evidence>
<keyword evidence="2" id="KW-0539">Nucleus</keyword>
<dbReference type="InterPro" id="IPR021858">
    <property type="entry name" value="Fun_TF"/>
</dbReference>
<sequence length="696" mass="76306">MYQCVSYPAAEPYPPSSQSLAYFSPTTNHYISPTYFSPPPPPSHLHVGSSPPRPNNAAPQRKRPKYTRSKTGCLTCRAKKIKCDETKPSCMRCTHGQRECTWPEGVPSRKKPAPKKQHSADNHPSTAGSPGISEASTPPTRHPSPPNKPEHQTLDLNLPPLVSRRHSEPYLSLHSSGDHGTHRRQSAVDVDDGHSVPQYPHNPGPHSHVLPMIPEMSPSYPQPQRFNHSYSHHMHTQPTPVQSLDTTPGPSRIPGNNSARRHDHNSHAPNPWNNPHPNILNPVDPIEPYFPTIQERNLIRHYCDASLSIIMAVPSENPVVAANVPLVFNRAPGSDPSTEALRMALLGVAAVHQSFLLGRSGVTPGGATEMMQLANLYRMKARQLLASACTTIEGTQSDASLGASLTIALIDIFTGGHHWMRNLDLAKTLVNTRGGPAVMLARNGTVSKPGCVTGASRARLMLEILAIYEIFGCLATGQPPVLLAPETSSWWHDQSNASSFVENVFGISRALVPLLARVTSLASRSLENKSQIVELGEDGLEALENDQADECSVLYGLIESWSDPSNDLPLRVHTGNNIYLSVMKIILLRDVLHQSPADPMVQECADSVLTLCLECASSKMTVDLNWPVIIAGSQTYGSERAKVLELFETFRHIAGCYEVDTSEQIVLQVWGRLDQDHPGADWRSVMRDFNLNVLVL</sequence>
<dbReference type="Pfam" id="PF11951">
    <property type="entry name" value="Fungal_trans_2"/>
    <property type="match status" value="1"/>
</dbReference>
<dbReference type="SUPFAM" id="SSF57701">
    <property type="entry name" value="Zn2/Cys6 DNA-binding domain"/>
    <property type="match status" value="1"/>
</dbReference>
<protein>
    <recommendedName>
        <fullName evidence="4">Zn(2)-C6 fungal-type domain-containing protein</fullName>
    </recommendedName>
</protein>
<reference evidence="6" key="1">
    <citation type="journal article" date="2014" name="Proc. Natl. Acad. Sci. U.S.A.">
        <title>Extensive sampling of basidiomycete genomes demonstrates inadequacy of the white-rot/brown-rot paradigm for wood decay fungi.</title>
        <authorList>
            <person name="Riley R."/>
            <person name="Salamov A.A."/>
            <person name="Brown D.W."/>
            <person name="Nagy L.G."/>
            <person name="Floudas D."/>
            <person name="Held B.W."/>
            <person name="Levasseur A."/>
            <person name="Lombard V."/>
            <person name="Morin E."/>
            <person name="Otillar R."/>
            <person name="Lindquist E.A."/>
            <person name="Sun H."/>
            <person name="LaButti K.M."/>
            <person name="Schmutz J."/>
            <person name="Jabbour D."/>
            <person name="Luo H."/>
            <person name="Baker S.E."/>
            <person name="Pisabarro A.G."/>
            <person name="Walton J.D."/>
            <person name="Blanchette R.A."/>
            <person name="Henrissat B."/>
            <person name="Martin F."/>
            <person name="Cullen D."/>
            <person name="Hibbett D.S."/>
            <person name="Grigoriev I.V."/>
        </authorList>
    </citation>
    <scope>NUCLEOTIDE SEQUENCE [LARGE SCALE GENOMIC DNA]</scope>
    <source>
        <strain evidence="6">MUCL 33604</strain>
    </source>
</reference>
<feature type="compositionally biased region" description="Polar residues" evidence="3">
    <location>
        <begin position="122"/>
        <end position="139"/>
    </location>
</feature>
<organism evidence="5 6">
    <name type="scientific">Jaapia argillacea MUCL 33604</name>
    <dbReference type="NCBI Taxonomy" id="933084"/>
    <lineage>
        <taxon>Eukaryota</taxon>
        <taxon>Fungi</taxon>
        <taxon>Dikarya</taxon>
        <taxon>Basidiomycota</taxon>
        <taxon>Agaricomycotina</taxon>
        <taxon>Agaricomycetes</taxon>
        <taxon>Agaricomycetidae</taxon>
        <taxon>Jaapiales</taxon>
        <taxon>Jaapiaceae</taxon>
        <taxon>Jaapia</taxon>
    </lineage>
</organism>
<comment type="subcellular location">
    <subcellularLocation>
        <location evidence="1">Nucleus</location>
    </subcellularLocation>
</comment>